<evidence type="ECO:0000313" key="1">
    <source>
        <dbReference type="EMBL" id="KAB0238204.1"/>
    </source>
</evidence>
<organism evidence="3 4">
    <name type="scientific">Microcystis aeruginosa EAWAG127a</name>
    <dbReference type="NCBI Taxonomy" id="2529855"/>
    <lineage>
        <taxon>Bacteria</taxon>
        <taxon>Bacillati</taxon>
        <taxon>Cyanobacteriota</taxon>
        <taxon>Cyanophyceae</taxon>
        <taxon>Oscillatoriophycideae</taxon>
        <taxon>Chroococcales</taxon>
        <taxon>Microcystaceae</taxon>
        <taxon>Microcystis</taxon>
    </lineage>
</organism>
<accession>A0A5J5LZU6</accession>
<dbReference type="EMBL" id="SRLN01000012">
    <property type="protein sequence ID" value="KAB0242891.1"/>
    <property type="molecule type" value="Genomic_DNA"/>
</dbReference>
<name>A0A5J5LZU6_MICAE</name>
<gene>
    <name evidence="2" type="ORF">EZJ55_22395</name>
    <name evidence="3" type="ORF">EZJ55_22420</name>
    <name evidence="1" type="ORF">EZJ55_24970</name>
</gene>
<reference evidence="3" key="2">
    <citation type="journal article" date="2020" name="J. Nat. Prod.">
        <title>Microviridin 1777: A Toxic Chymotrypsin Inhibitor Discovered by a Metabologenomic Approach.</title>
        <authorList>
            <person name="Sieber S."/>
            <person name="Grendelmeier S.M."/>
            <person name="Harris L.A."/>
            <person name="Mitchell D.A."/>
            <person name="Gademann K."/>
        </authorList>
    </citation>
    <scope>NUCLEOTIDE SEQUENCE</scope>
    <source>
        <strain evidence="3">EAWAG127a</strain>
    </source>
</reference>
<evidence type="ECO:0000313" key="2">
    <source>
        <dbReference type="EMBL" id="KAB0242891.1"/>
    </source>
</evidence>
<reference evidence="4" key="1">
    <citation type="submission" date="2019-04" db="EMBL/GenBank/DDBJ databases">
        <title>Microviridin 1777: A Toxic Chymotrypsin Inhibitor Discovered by a Metabologenomic Approach.</title>
        <authorList>
            <person name="Sieber S."/>
            <person name="Grendelmeier S.M."/>
            <person name="Harris L.A."/>
            <person name="Mitchell D.A."/>
            <person name="Gademann K."/>
        </authorList>
    </citation>
    <scope>NUCLEOTIDE SEQUENCE [LARGE SCALE GENOMIC DNA]</scope>
    <source>
        <strain evidence="4">EAWAG127a</strain>
    </source>
</reference>
<dbReference type="Proteomes" id="UP000325636">
    <property type="component" value="Unassembled WGS sequence"/>
</dbReference>
<proteinExistence type="predicted"/>
<dbReference type="AlphaFoldDB" id="A0A5J5LZU6"/>
<sequence length="60" mass="6579">MRKWGERGDREIGKFNCSSSQMAAGKSLPEKGFSDLDCPNQLVLCDQTPKPQNPSPRGAN</sequence>
<protein>
    <submittedName>
        <fullName evidence="3">Uncharacterized protein</fullName>
    </submittedName>
</protein>
<dbReference type="EMBL" id="SRLN01000021">
    <property type="protein sequence ID" value="KAB0238204.1"/>
    <property type="molecule type" value="Genomic_DNA"/>
</dbReference>
<evidence type="ECO:0000313" key="3">
    <source>
        <dbReference type="EMBL" id="KAB0242895.1"/>
    </source>
</evidence>
<dbReference type="EMBL" id="SRLN01000012">
    <property type="protein sequence ID" value="KAB0242895.1"/>
    <property type="molecule type" value="Genomic_DNA"/>
</dbReference>
<comment type="caution">
    <text evidence="3">The sequence shown here is derived from an EMBL/GenBank/DDBJ whole genome shotgun (WGS) entry which is preliminary data.</text>
</comment>
<evidence type="ECO:0000313" key="4">
    <source>
        <dbReference type="Proteomes" id="UP000325636"/>
    </source>
</evidence>